<evidence type="ECO:0000256" key="6">
    <source>
        <dbReference type="RuleBase" id="RU366034"/>
    </source>
</evidence>
<keyword evidence="8" id="KW-1185">Reference proteome</keyword>
<evidence type="ECO:0000313" key="8">
    <source>
        <dbReference type="Proteomes" id="UP000054217"/>
    </source>
</evidence>
<gene>
    <name evidence="7" type="ORF">M404DRAFT_170039</name>
</gene>
<dbReference type="EMBL" id="KN832131">
    <property type="protein sequence ID" value="KIN93841.1"/>
    <property type="molecule type" value="Genomic_DNA"/>
</dbReference>
<evidence type="ECO:0000256" key="2">
    <source>
        <dbReference type="ARBA" id="ARBA00006333"/>
    </source>
</evidence>
<dbReference type="HOGENOM" id="CLU_042538_2_1_1"/>
<evidence type="ECO:0000313" key="7">
    <source>
        <dbReference type="EMBL" id="KIN93841.1"/>
    </source>
</evidence>
<evidence type="ECO:0000256" key="5">
    <source>
        <dbReference type="ARBA" id="ARBA00023239"/>
    </source>
</evidence>
<evidence type="ECO:0000256" key="1">
    <source>
        <dbReference type="ARBA" id="ARBA00001946"/>
    </source>
</evidence>
<comment type="cofactor">
    <cofactor evidence="1 6">
        <name>Mg(2+)</name>
        <dbReference type="ChEBI" id="CHEBI:18420"/>
    </cofactor>
</comment>
<name>A0A0C3J860_PISTI</name>
<dbReference type="OrthoDB" id="2861623at2759"/>
<dbReference type="InterPro" id="IPR034686">
    <property type="entry name" value="Terpene_cyclase-like_2"/>
</dbReference>
<dbReference type="InterPro" id="IPR008949">
    <property type="entry name" value="Isoprenoid_synthase_dom_sf"/>
</dbReference>
<dbReference type="STRING" id="870435.A0A0C3J860"/>
<dbReference type="GO" id="GO:0008299">
    <property type="term" value="P:isoprenoid biosynthetic process"/>
    <property type="evidence" value="ECO:0007669"/>
    <property type="project" value="UniProtKB-ARBA"/>
</dbReference>
<dbReference type="EC" id="4.2.3.-" evidence="6"/>
<dbReference type="Proteomes" id="UP000054217">
    <property type="component" value="Unassembled WGS sequence"/>
</dbReference>
<dbReference type="InParanoid" id="A0A0C3J860"/>
<proteinExistence type="inferred from homology"/>
<evidence type="ECO:0000256" key="3">
    <source>
        <dbReference type="ARBA" id="ARBA00022723"/>
    </source>
</evidence>
<dbReference type="SUPFAM" id="SSF48576">
    <property type="entry name" value="Terpenoid synthases"/>
    <property type="match status" value="1"/>
</dbReference>
<dbReference type="GO" id="GO:0046872">
    <property type="term" value="F:metal ion binding"/>
    <property type="evidence" value="ECO:0007669"/>
    <property type="project" value="UniProtKB-KW"/>
</dbReference>
<keyword evidence="3 6" id="KW-0479">Metal-binding</keyword>
<reference evidence="8" key="2">
    <citation type="submission" date="2015-01" db="EMBL/GenBank/DDBJ databases">
        <title>Evolutionary Origins and Diversification of the Mycorrhizal Mutualists.</title>
        <authorList>
            <consortium name="DOE Joint Genome Institute"/>
            <consortium name="Mycorrhizal Genomics Consortium"/>
            <person name="Kohler A."/>
            <person name="Kuo A."/>
            <person name="Nagy L.G."/>
            <person name="Floudas D."/>
            <person name="Copeland A."/>
            <person name="Barry K.W."/>
            <person name="Cichocki N."/>
            <person name="Veneault-Fourrey C."/>
            <person name="LaButti K."/>
            <person name="Lindquist E.A."/>
            <person name="Lipzen A."/>
            <person name="Lundell T."/>
            <person name="Morin E."/>
            <person name="Murat C."/>
            <person name="Riley R."/>
            <person name="Ohm R."/>
            <person name="Sun H."/>
            <person name="Tunlid A."/>
            <person name="Henrissat B."/>
            <person name="Grigoriev I.V."/>
            <person name="Hibbett D.S."/>
            <person name="Martin F."/>
        </authorList>
    </citation>
    <scope>NUCLEOTIDE SEQUENCE [LARGE SCALE GENOMIC DNA]</scope>
    <source>
        <strain evidence="8">Marx 270</strain>
    </source>
</reference>
<keyword evidence="4 6" id="KW-0460">Magnesium</keyword>
<dbReference type="Pfam" id="PF19086">
    <property type="entry name" value="Terpene_syn_C_2"/>
    <property type="match status" value="1"/>
</dbReference>
<comment type="similarity">
    <text evidence="2 6">Belongs to the terpene synthase family.</text>
</comment>
<dbReference type="AlphaFoldDB" id="A0A0C3J860"/>
<dbReference type="Gene3D" id="1.10.600.10">
    <property type="entry name" value="Farnesyl Diphosphate Synthase"/>
    <property type="match status" value="1"/>
</dbReference>
<dbReference type="SFLD" id="SFLDS00005">
    <property type="entry name" value="Isoprenoid_Synthase_Type_I"/>
    <property type="match status" value="1"/>
</dbReference>
<dbReference type="PANTHER" id="PTHR35201:SF4">
    <property type="entry name" value="BETA-PINACENE SYNTHASE-RELATED"/>
    <property type="match status" value="1"/>
</dbReference>
<sequence>MATQFVSGSPQTFLLPDFLTTCPYPLRLNPYLDDILHDSDKWLVEVCGFSEDSLERSKAAKSALLSATYYPDADAPRLRVCADWLALLFNVDDWFDEYDLGDARALWQTCLDVFRDPNLRTEKRSVLMVKSFFDRFRQTAGPGCTERFIHGFYLFFAASEREVERRSKGYIADLESYIAYRRDTSACKPCYAMIEYAAGIDLPDEVVSHPAIMAMEEAANDMISWSNDIYSYNKEQARGDIHNLVMILMYEQGLDLQGAVDAAGAYWEAALQRFEDNFTILPTWGSPVDQNVAIYVQGLRDMVIGSLHWSFDAERYFGKQGQQIKKDRIVRLLPMKSLL</sequence>
<dbReference type="GO" id="GO:0010333">
    <property type="term" value="F:terpene synthase activity"/>
    <property type="evidence" value="ECO:0007669"/>
    <property type="project" value="InterPro"/>
</dbReference>
<evidence type="ECO:0000256" key="4">
    <source>
        <dbReference type="ARBA" id="ARBA00022842"/>
    </source>
</evidence>
<accession>A0A0C3J860</accession>
<organism evidence="7 8">
    <name type="scientific">Pisolithus tinctorius Marx 270</name>
    <dbReference type="NCBI Taxonomy" id="870435"/>
    <lineage>
        <taxon>Eukaryota</taxon>
        <taxon>Fungi</taxon>
        <taxon>Dikarya</taxon>
        <taxon>Basidiomycota</taxon>
        <taxon>Agaricomycotina</taxon>
        <taxon>Agaricomycetes</taxon>
        <taxon>Agaricomycetidae</taxon>
        <taxon>Boletales</taxon>
        <taxon>Sclerodermatineae</taxon>
        <taxon>Pisolithaceae</taxon>
        <taxon>Pisolithus</taxon>
    </lineage>
</organism>
<reference evidence="7 8" key="1">
    <citation type="submission" date="2014-04" db="EMBL/GenBank/DDBJ databases">
        <authorList>
            <consortium name="DOE Joint Genome Institute"/>
            <person name="Kuo A."/>
            <person name="Kohler A."/>
            <person name="Costa M.D."/>
            <person name="Nagy L.G."/>
            <person name="Floudas D."/>
            <person name="Copeland A."/>
            <person name="Barry K.W."/>
            <person name="Cichocki N."/>
            <person name="Veneault-Fourrey C."/>
            <person name="LaButti K."/>
            <person name="Lindquist E.A."/>
            <person name="Lipzen A."/>
            <person name="Lundell T."/>
            <person name="Morin E."/>
            <person name="Murat C."/>
            <person name="Sun H."/>
            <person name="Tunlid A."/>
            <person name="Henrissat B."/>
            <person name="Grigoriev I.V."/>
            <person name="Hibbett D.S."/>
            <person name="Martin F."/>
            <person name="Nordberg H.P."/>
            <person name="Cantor M.N."/>
            <person name="Hua S.X."/>
        </authorList>
    </citation>
    <scope>NUCLEOTIDE SEQUENCE [LARGE SCALE GENOMIC DNA]</scope>
    <source>
        <strain evidence="7 8">Marx 270</strain>
    </source>
</reference>
<dbReference type="PANTHER" id="PTHR35201">
    <property type="entry name" value="TERPENE SYNTHASE"/>
    <property type="match status" value="1"/>
</dbReference>
<dbReference type="SFLD" id="SFLDG01020">
    <property type="entry name" value="Terpene_Cyclase_Like_2"/>
    <property type="match status" value="1"/>
</dbReference>
<protein>
    <recommendedName>
        <fullName evidence="6">Terpene synthase</fullName>
        <ecNumber evidence="6">4.2.3.-</ecNumber>
    </recommendedName>
</protein>
<keyword evidence="5 6" id="KW-0456">Lyase</keyword>